<accession>A0A1J3JQN0</accession>
<feature type="domain" description="Di19 zinc-binding" evidence="2">
    <location>
        <begin position="46"/>
        <end position="98"/>
    </location>
</feature>
<dbReference type="InterPro" id="IPR027935">
    <property type="entry name" value="Di19_C"/>
</dbReference>
<organism evidence="5">
    <name type="scientific">Noccaea caerulescens</name>
    <name type="common">Alpine penny-cress</name>
    <name type="synonym">Thlaspi caerulescens</name>
    <dbReference type="NCBI Taxonomy" id="107243"/>
    <lineage>
        <taxon>Eukaryota</taxon>
        <taxon>Viridiplantae</taxon>
        <taxon>Streptophyta</taxon>
        <taxon>Embryophyta</taxon>
        <taxon>Tracheophyta</taxon>
        <taxon>Spermatophyta</taxon>
        <taxon>Magnoliopsida</taxon>
        <taxon>eudicotyledons</taxon>
        <taxon>Gunneridae</taxon>
        <taxon>Pentapetalae</taxon>
        <taxon>rosids</taxon>
        <taxon>malvids</taxon>
        <taxon>Brassicales</taxon>
        <taxon>Brassicaceae</taxon>
        <taxon>Coluteocarpeae</taxon>
        <taxon>Noccaea</taxon>
    </lineage>
</organism>
<reference evidence="5" key="1">
    <citation type="submission" date="2016-07" db="EMBL/GenBank/DDBJ databases">
        <title>De novo transcriptome assembly of four accessions of the metal hyperaccumulator plant Noccaea caerulescens.</title>
        <authorList>
            <person name="Blande D."/>
            <person name="Halimaa P."/>
            <person name="Tervahauta A.I."/>
            <person name="Aarts M.G."/>
            <person name="Karenlampi S.O."/>
        </authorList>
    </citation>
    <scope>NUCLEOTIDE SEQUENCE</scope>
</reference>
<dbReference type="InterPro" id="IPR033347">
    <property type="entry name" value="Di19"/>
</dbReference>
<comment type="similarity">
    <text evidence="1">Belongs to the Di19 family.</text>
</comment>
<dbReference type="EMBL" id="GEVM01011167">
    <property type="protein sequence ID" value="JAU94771.1"/>
    <property type="molecule type" value="Transcribed_RNA"/>
</dbReference>
<feature type="domain" description="Di19 C-terminal" evidence="3">
    <location>
        <begin position="120"/>
        <end position="218"/>
    </location>
</feature>
<evidence type="ECO:0000313" key="4">
    <source>
        <dbReference type="EMBL" id="JAU61778.1"/>
    </source>
</evidence>
<evidence type="ECO:0000256" key="1">
    <source>
        <dbReference type="ARBA" id="ARBA00007109"/>
    </source>
</evidence>
<dbReference type="Pfam" id="PF05605">
    <property type="entry name" value="zf-Di19"/>
    <property type="match status" value="1"/>
</dbReference>
<proteinExistence type="inferred from homology"/>
<dbReference type="Pfam" id="PF14571">
    <property type="entry name" value="Di19_C"/>
    <property type="match status" value="1"/>
</dbReference>
<dbReference type="InterPro" id="IPR008598">
    <property type="entry name" value="Di19_Zn-bd"/>
</dbReference>
<name>A0A1J3JQN0_NOCCA</name>
<gene>
    <name evidence="4" type="ORF">LE_TR11186_c0_g1_i1_g.37011</name>
    <name evidence="5" type="ORF">MP_TR24358_c0_g1_i1_g.70705</name>
</gene>
<dbReference type="EMBL" id="GEVL01015563">
    <property type="protein sequence ID" value="JAU61778.1"/>
    <property type="molecule type" value="Transcribed_RNA"/>
</dbReference>
<sequence length="223" mass="24625">MDSNSWINCPSVFSSSSSSRRCQSRSDLYIGGGYEDLEGDEDLKAEFICPFCAEDFDIVGLCCHIDEEHPVEAKNGVCPVCTKRVGLDIVGHITTQHANFFKVQRRRRLRRGGYSSAYLALKKELREANLQSLLGGSSSFTSSTNIDSDPLLSSFMFNSPSVNESAKKPTLVTEGTSATKVSHKETLKRCIQEAPLSGEDQEKAKKSEFVRGLFLSTMLGDEF</sequence>
<dbReference type="PANTHER" id="PTHR31875">
    <property type="entry name" value="PROTEIN DEHYDRATION-INDUCED 19"/>
    <property type="match status" value="1"/>
</dbReference>
<evidence type="ECO:0000313" key="5">
    <source>
        <dbReference type="EMBL" id="JAU94771.1"/>
    </source>
</evidence>
<dbReference type="AlphaFoldDB" id="A0A1J3JQN0"/>
<dbReference type="PANTHER" id="PTHR31875:SF23">
    <property type="entry name" value="PROTEIN DEHYDRATION-INDUCED 19 HOMOLOG 4"/>
    <property type="match status" value="1"/>
</dbReference>
<evidence type="ECO:0000259" key="2">
    <source>
        <dbReference type="Pfam" id="PF05605"/>
    </source>
</evidence>
<protein>
    <submittedName>
        <fullName evidence="5">Protein DEHYDRATION-INDUCED 19-like protein 4</fullName>
    </submittedName>
</protein>
<evidence type="ECO:0000259" key="3">
    <source>
        <dbReference type="Pfam" id="PF14571"/>
    </source>
</evidence>